<dbReference type="InterPro" id="IPR000182">
    <property type="entry name" value="GNAT_dom"/>
</dbReference>
<dbReference type="STRING" id="754436.JCM19237_1151"/>
<dbReference type="PANTHER" id="PTHR10925:SF5">
    <property type="entry name" value="RNA CYTIDINE ACETYLTRANSFERASE"/>
    <property type="match status" value="1"/>
</dbReference>
<evidence type="ECO:0000313" key="8">
    <source>
        <dbReference type="EMBL" id="GAL04479.1"/>
    </source>
</evidence>
<dbReference type="Gene3D" id="3.40.50.300">
    <property type="entry name" value="P-loop containing nucleotide triphosphate hydrolases"/>
    <property type="match status" value="1"/>
</dbReference>
<keyword evidence="5" id="KW-0012">Acyltransferase</keyword>
<organism evidence="8 9">
    <name type="scientific">Photobacterium aphoticum</name>
    <dbReference type="NCBI Taxonomy" id="754436"/>
    <lineage>
        <taxon>Bacteria</taxon>
        <taxon>Pseudomonadati</taxon>
        <taxon>Pseudomonadota</taxon>
        <taxon>Gammaproteobacteria</taxon>
        <taxon>Vibrionales</taxon>
        <taxon>Vibrionaceae</taxon>
        <taxon>Photobacterium</taxon>
    </lineage>
</organism>
<sequence length="325" mass="35234">MAERSCHIAITAPSYAAAETVFRHVALQAGVAFTQQRALEWGEGRMTFVAPDALLAEPDGYDCVFVDEAAAIPAPLLAGLLARFNRLVFASTVHGYEGTGRGFAVKFRQMLDAAMPQWRSVTLSTPIRWAMDDPLEQWVFEALLLNAELPVSVYLASAHVTHQRISSLHLLDNEALLAGVFGLLVNAHYQTSPADLVNLLDDPALQLFVSTVNEQVIACALVMEEGGFSDELIGAIQRGERRPKGHLLAQSLAAHVGIGEAAAQRAGRVLRIAVHPDWQQQGMGSALLTVIQQWATTRWDYLAPVLVICRSCSGFGYAMAITLCG</sequence>
<proteinExistence type="predicted"/>
<dbReference type="Pfam" id="PF13718">
    <property type="entry name" value="GNAT_acetyltr_2"/>
    <property type="match status" value="1"/>
</dbReference>
<keyword evidence="1 8" id="KW-0808">Transferase</keyword>
<evidence type="ECO:0000256" key="2">
    <source>
        <dbReference type="ARBA" id="ARBA00022694"/>
    </source>
</evidence>
<dbReference type="GO" id="GO:0051391">
    <property type="term" value="P:tRNA acetylation"/>
    <property type="evidence" value="ECO:0007669"/>
    <property type="project" value="TreeGrafter"/>
</dbReference>
<dbReference type="Gene3D" id="3.40.630.30">
    <property type="match status" value="1"/>
</dbReference>
<evidence type="ECO:0000313" key="9">
    <source>
        <dbReference type="Proteomes" id="UP000029227"/>
    </source>
</evidence>
<dbReference type="EMBL" id="BBMN01000004">
    <property type="protein sequence ID" value="GAL04479.1"/>
    <property type="molecule type" value="Genomic_DNA"/>
</dbReference>
<dbReference type="InterPro" id="IPR016181">
    <property type="entry name" value="Acyl_CoA_acyltransferase"/>
</dbReference>
<accession>A0A090QRR6</accession>
<evidence type="ECO:0000259" key="7">
    <source>
        <dbReference type="Pfam" id="PF13718"/>
    </source>
</evidence>
<keyword evidence="3" id="KW-0547">Nucleotide-binding</keyword>
<dbReference type="AlphaFoldDB" id="A0A090QRR6"/>
<dbReference type="Pfam" id="PF05127">
    <property type="entry name" value="NAT10_TcmA_helicase"/>
    <property type="match status" value="1"/>
</dbReference>
<feature type="domain" description="N-acetyltransferase" evidence="7">
    <location>
        <begin position="181"/>
        <end position="297"/>
    </location>
</feature>
<dbReference type="CDD" id="cd04301">
    <property type="entry name" value="NAT_SF"/>
    <property type="match status" value="1"/>
</dbReference>
<keyword evidence="2" id="KW-0819">tRNA processing</keyword>
<dbReference type="GO" id="GO:0002101">
    <property type="term" value="P:tRNA wobble cytosine modification"/>
    <property type="evidence" value="ECO:0007669"/>
    <property type="project" value="TreeGrafter"/>
</dbReference>
<dbReference type="PANTHER" id="PTHR10925">
    <property type="entry name" value="N-ACETYLTRANSFERASE 10"/>
    <property type="match status" value="1"/>
</dbReference>
<dbReference type="GO" id="GO:0051392">
    <property type="term" value="F:tRNA cytidine N4-acetyltransferase activity"/>
    <property type="evidence" value="ECO:0007669"/>
    <property type="project" value="TreeGrafter"/>
</dbReference>
<dbReference type="eggNOG" id="COG1444">
    <property type="taxonomic scope" value="Bacteria"/>
</dbReference>
<keyword evidence="4" id="KW-0067">ATP-binding</keyword>
<dbReference type="GO" id="GO:0000049">
    <property type="term" value="F:tRNA binding"/>
    <property type="evidence" value="ECO:0007669"/>
    <property type="project" value="TreeGrafter"/>
</dbReference>
<dbReference type="GO" id="GO:1904812">
    <property type="term" value="P:rRNA acetylation involved in maturation of SSU-rRNA"/>
    <property type="evidence" value="ECO:0007669"/>
    <property type="project" value="TreeGrafter"/>
</dbReference>
<dbReference type="InterPro" id="IPR027417">
    <property type="entry name" value="P-loop_NTPase"/>
</dbReference>
<gene>
    <name evidence="8" type="ORF">JCM19237_1151</name>
</gene>
<feature type="domain" description="TcmA/NAT10 helicase" evidence="6">
    <location>
        <begin position="3"/>
        <end position="146"/>
    </location>
</feature>
<name>A0A090QRR6_9GAMM</name>
<dbReference type="InterPro" id="IPR007807">
    <property type="entry name" value="TcmA/NAT10_helicase"/>
</dbReference>
<evidence type="ECO:0000259" key="6">
    <source>
        <dbReference type="Pfam" id="PF05127"/>
    </source>
</evidence>
<evidence type="ECO:0000256" key="5">
    <source>
        <dbReference type="ARBA" id="ARBA00023315"/>
    </source>
</evidence>
<protein>
    <submittedName>
        <fullName evidence="8">Predicted P-loop ATPase fused to an acetyltransferase</fullName>
    </submittedName>
</protein>
<evidence type="ECO:0000256" key="1">
    <source>
        <dbReference type="ARBA" id="ARBA00022679"/>
    </source>
</evidence>
<dbReference type="GO" id="GO:0005524">
    <property type="term" value="F:ATP binding"/>
    <property type="evidence" value="ECO:0007669"/>
    <property type="project" value="UniProtKB-KW"/>
</dbReference>
<dbReference type="Proteomes" id="UP000029227">
    <property type="component" value="Unassembled WGS sequence"/>
</dbReference>
<evidence type="ECO:0000256" key="4">
    <source>
        <dbReference type="ARBA" id="ARBA00022840"/>
    </source>
</evidence>
<comment type="caution">
    <text evidence="8">The sequence shown here is derived from an EMBL/GenBank/DDBJ whole genome shotgun (WGS) entry which is preliminary data.</text>
</comment>
<dbReference type="SUPFAM" id="SSF55729">
    <property type="entry name" value="Acyl-CoA N-acyltransferases (Nat)"/>
    <property type="match status" value="1"/>
</dbReference>
<dbReference type="GO" id="GO:1990883">
    <property type="term" value="F:18S rRNA cytidine N-acetyltransferase activity"/>
    <property type="evidence" value="ECO:0007669"/>
    <property type="project" value="TreeGrafter"/>
</dbReference>
<dbReference type="InterPro" id="IPR032672">
    <property type="entry name" value="TmcA/NAT10/Kre33"/>
</dbReference>
<evidence type="ECO:0000256" key="3">
    <source>
        <dbReference type="ARBA" id="ARBA00022741"/>
    </source>
</evidence>
<reference evidence="8 9" key="1">
    <citation type="journal article" date="2014" name="Genome Announc.">
        <title>Draft Genome Sequences of Two Vibrionaceae Species, Vibrio ponticus C121 and Photobacterium aphoticum C119, Isolated as Coral Reef Microbiota.</title>
        <authorList>
            <person name="Al-saari N."/>
            <person name="Meirelles P.M."/>
            <person name="Mino S."/>
            <person name="Suda W."/>
            <person name="Oshima K."/>
            <person name="Hattori M."/>
            <person name="Ohkuma M."/>
            <person name="Thompson F.L."/>
            <person name="Gomez-Gil B."/>
            <person name="Sawabe T."/>
            <person name="Sawabe T."/>
        </authorList>
    </citation>
    <scope>NUCLEOTIDE SEQUENCE [LARGE SCALE GENOMIC DNA]</scope>
    <source>
        <strain evidence="8 9">JCM 19237</strain>
    </source>
</reference>